<keyword evidence="1 3" id="KW-0436">Ligase</keyword>
<dbReference type="InterPro" id="IPR000873">
    <property type="entry name" value="AMP-dep_synth/lig_dom"/>
</dbReference>
<dbReference type="STRING" id="2094558.A0A314YQP8"/>
<feature type="domain" description="AMP-dependent synthetase/ligase" evidence="2">
    <location>
        <begin position="3"/>
        <end position="47"/>
    </location>
</feature>
<dbReference type="Pfam" id="PF00501">
    <property type="entry name" value="AMP-binding"/>
    <property type="match status" value="1"/>
</dbReference>
<gene>
    <name evidence="3" type="ORF">Pyn_25970</name>
</gene>
<organism evidence="3 4">
    <name type="scientific">Prunus yedoensis var. nudiflora</name>
    <dbReference type="NCBI Taxonomy" id="2094558"/>
    <lineage>
        <taxon>Eukaryota</taxon>
        <taxon>Viridiplantae</taxon>
        <taxon>Streptophyta</taxon>
        <taxon>Embryophyta</taxon>
        <taxon>Tracheophyta</taxon>
        <taxon>Spermatophyta</taxon>
        <taxon>Magnoliopsida</taxon>
        <taxon>eudicotyledons</taxon>
        <taxon>Gunneridae</taxon>
        <taxon>Pentapetalae</taxon>
        <taxon>rosids</taxon>
        <taxon>fabids</taxon>
        <taxon>Rosales</taxon>
        <taxon>Rosaceae</taxon>
        <taxon>Amygdaloideae</taxon>
        <taxon>Amygdaleae</taxon>
        <taxon>Prunus</taxon>
    </lineage>
</organism>
<dbReference type="AlphaFoldDB" id="A0A314YQP8"/>
<sequence>MAKKNSVGFILPNLQVKFIDPDTGRSLPRNTPGELCVLSQCVMKGYYNNEEETARIIDKNGWLHTGDIGYIDDDENVFIVDASRN</sequence>
<dbReference type="Gene3D" id="2.30.38.10">
    <property type="entry name" value="Luciferase, Domain 3"/>
    <property type="match status" value="1"/>
</dbReference>
<evidence type="ECO:0000259" key="2">
    <source>
        <dbReference type="Pfam" id="PF00501"/>
    </source>
</evidence>
<protein>
    <submittedName>
        <fullName evidence="3">4-coumarate--CoA ligase-like 1</fullName>
    </submittedName>
</protein>
<dbReference type="GO" id="GO:0046949">
    <property type="term" value="P:fatty-acyl-CoA biosynthetic process"/>
    <property type="evidence" value="ECO:0007669"/>
    <property type="project" value="TreeGrafter"/>
</dbReference>
<dbReference type="PANTHER" id="PTHR24096">
    <property type="entry name" value="LONG-CHAIN-FATTY-ACID--COA LIGASE"/>
    <property type="match status" value="1"/>
</dbReference>
<comment type="caution">
    <text evidence="3">The sequence shown here is derived from an EMBL/GenBank/DDBJ whole genome shotgun (WGS) entry which is preliminary data.</text>
</comment>
<dbReference type="PANTHER" id="PTHR24096:SF389">
    <property type="entry name" value="4-COUMARATE--COA LIGASE-LIKE 1"/>
    <property type="match status" value="1"/>
</dbReference>
<evidence type="ECO:0000313" key="3">
    <source>
        <dbReference type="EMBL" id="PQQ07018.1"/>
    </source>
</evidence>
<reference evidence="3 4" key="1">
    <citation type="submission" date="2018-02" db="EMBL/GenBank/DDBJ databases">
        <title>Draft genome of wild Prunus yedoensis var. nudiflora.</title>
        <authorList>
            <person name="Baek S."/>
            <person name="Kim J.-H."/>
            <person name="Choi K."/>
            <person name="Kim G.-B."/>
            <person name="Cho A."/>
            <person name="Jang H."/>
            <person name="Shin C.-H."/>
            <person name="Yu H.-J."/>
            <person name="Mun J.-H."/>
        </authorList>
    </citation>
    <scope>NUCLEOTIDE SEQUENCE [LARGE SCALE GENOMIC DNA]</scope>
    <source>
        <strain evidence="4">cv. Jeju island</strain>
        <tissue evidence="3">Leaf</tissue>
    </source>
</reference>
<name>A0A314YQP8_PRUYE</name>
<evidence type="ECO:0000256" key="1">
    <source>
        <dbReference type="ARBA" id="ARBA00022598"/>
    </source>
</evidence>
<keyword evidence="4" id="KW-1185">Reference proteome</keyword>
<proteinExistence type="predicted"/>
<accession>A0A314YQP8</accession>
<dbReference type="EMBL" id="PJQY01000905">
    <property type="protein sequence ID" value="PQQ07018.1"/>
    <property type="molecule type" value="Genomic_DNA"/>
</dbReference>
<evidence type="ECO:0000313" key="4">
    <source>
        <dbReference type="Proteomes" id="UP000250321"/>
    </source>
</evidence>
<dbReference type="Proteomes" id="UP000250321">
    <property type="component" value="Unassembled WGS sequence"/>
</dbReference>
<dbReference type="GO" id="GO:0004467">
    <property type="term" value="F:long-chain fatty acid-CoA ligase activity"/>
    <property type="evidence" value="ECO:0007669"/>
    <property type="project" value="TreeGrafter"/>
</dbReference>
<dbReference type="SUPFAM" id="SSF56801">
    <property type="entry name" value="Acetyl-CoA synthetase-like"/>
    <property type="match status" value="1"/>
</dbReference>
<dbReference type="OrthoDB" id="10253869at2759"/>